<feature type="non-terminal residue" evidence="1">
    <location>
        <position position="1"/>
    </location>
</feature>
<accession>A0A4U3B5A0</accession>
<name>A0A4U3B5A0_9BACI</name>
<organism evidence="1 2">
    <name type="scientific">Bacillus wiedmannii</name>
    <dbReference type="NCBI Taxonomy" id="1890302"/>
    <lineage>
        <taxon>Bacteria</taxon>
        <taxon>Bacillati</taxon>
        <taxon>Bacillota</taxon>
        <taxon>Bacilli</taxon>
        <taxon>Bacillales</taxon>
        <taxon>Bacillaceae</taxon>
        <taxon>Bacillus</taxon>
        <taxon>Bacillus cereus group</taxon>
    </lineage>
</organism>
<evidence type="ECO:0000313" key="2">
    <source>
        <dbReference type="Proteomes" id="UP000305222"/>
    </source>
</evidence>
<reference evidence="1 2" key="1">
    <citation type="journal article" date="2019" name="Environ. Microbiol.">
        <title>An active ?-lactamase is a part of an orchestrated cell wall stress resistance network of Bacillus subtilis and related rhizosphere species.</title>
        <authorList>
            <person name="Bucher T."/>
            <person name="Keren-Paz A."/>
            <person name="Hausser J."/>
            <person name="Olender T."/>
            <person name="Cytryn E."/>
            <person name="Kolodkin-Gal I."/>
        </authorList>
    </citation>
    <scope>NUCLEOTIDE SEQUENCE [LARGE SCALE GENOMIC DNA]</scope>
    <source>
        <strain evidence="1 2">I5</strain>
    </source>
</reference>
<comment type="caution">
    <text evidence="1">The sequence shown here is derived from an EMBL/GenBank/DDBJ whole genome shotgun (WGS) entry which is preliminary data.</text>
</comment>
<protein>
    <submittedName>
        <fullName evidence="1">Metal-sensitive transcriptional regulator</fullName>
    </submittedName>
</protein>
<dbReference type="Proteomes" id="UP000305222">
    <property type="component" value="Unassembled WGS sequence"/>
</dbReference>
<proteinExistence type="predicted"/>
<gene>
    <name evidence="1" type="ORF">FC699_11065</name>
</gene>
<sequence length="22" mass="2401">ESGNGSNEELIKEAVQLLVKSR</sequence>
<dbReference type="AlphaFoldDB" id="A0A4U3B5A0"/>
<evidence type="ECO:0000313" key="1">
    <source>
        <dbReference type="EMBL" id="TKI96228.1"/>
    </source>
</evidence>
<dbReference type="EMBL" id="SZON01000387">
    <property type="protein sequence ID" value="TKI96228.1"/>
    <property type="molecule type" value="Genomic_DNA"/>
</dbReference>